<evidence type="ECO:0000313" key="10">
    <source>
        <dbReference type="Proteomes" id="UP000777482"/>
    </source>
</evidence>
<feature type="transmembrane region" description="Helical" evidence="8">
    <location>
        <begin position="6"/>
        <end position="27"/>
    </location>
</feature>
<dbReference type="InterPro" id="IPR045891">
    <property type="entry name" value="ZIP9"/>
</dbReference>
<dbReference type="PANTHER" id="PTHR16133:SF0">
    <property type="entry name" value="ZINC_IRON REGULATED TRANSPORTER-RELATED PROTEIN 102B, ISOFORM E"/>
    <property type="match status" value="1"/>
</dbReference>
<feature type="transmembrane region" description="Helical" evidence="8">
    <location>
        <begin position="370"/>
        <end position="391"/>
    </location>
</feature>
<name>A0A9P6W8H9_RHOMI</name>
<feature type="transmembrane region" description="Helical" evidence="8">
    <location>
        <begin position="403"/>
        <end position="424"/>
    </location>
</feature>
<dbReference type="Pfam" id="PF02535">
    <property type="entry name" value="Zip"/>
    <property type="match status" value="2"/>
</dbReference>
<evidence type="ECO:0000256" key="4">
    <source>
        <dbReference type="ARBA" id="ARBA00022989"/>
    </source>
</evidence>
<evidence type="ECO:0000256" key="7">
    <source>
        <dbReference type="SAM" id="MobiDB-lite"/>
    </source>
</evidence>
<accession>A0A9P6W8H9</accession>
<keyword evidence="6 8" id="KW-0472">Membrane</keyword>
<dbReference type="OrthoDB" id="19859at2759"/>
<comment type="caution">
    <text evidence="9">The sequence shown here is derived from an EMBL/GenBank/DDBJ whole genome shotgun (WGS) entry which is preliminary data.</text>
</comment>
<dbReference type="GO" id="GO:0000139">
    <property type="term" value="C:Golgi membrane"/>
    <property type="evidence" value="ECO:0007669"/>
    <property type="project" value="UniProtKB-SubCell"/>
</dbReference>
<evidence type="ECO:0000256" key="3">
    <source>
        <dbReference type="ARBA" id="ARBA00022692"/>
    </source>
</evidence>
<dbReference type="Proteomes" id="UP000777482">
    <property type="component" value="Unassembled WGS sequence"/>
</dbReference>
<dbReference type="InterPro" id="IPR003689">
    <property type="entry name" value="ZIP"/>
</dbReference>
<evidence type="ECO:0000256" key="6">
    <source>
        <dbReference type="ARBA" id="ARBA00023136"/>
    </source>
</evidence>
<keyword evidence="4 8" id="KW-1133">Transmembrane helix</keyword>
<feature type="transmembrane region" description="Helical" evidence="8">
    <location>
        <begin position="39"/>
        <end position="62"/>
    </location>
</feature>
<comment type="subcellular location">
    <subcellularLocation>
        <location evidence="1">Endomembrane system</location>
        <topology evidence="1">Multi-pass membrane protein</topology>
    </subcellularLocation>
    <subcellularLocation>
        <location evidence="2">Golgi apparatus membrane</location>
    </subcellularLocation>
</comment>
<feature type="compositionally biased region" description="Gly residues" evidence="7">
    <location>
        <begin position="214"/>
        <end position="229"/>
    </location>
</feature>
<evidence type="ECO:0000256" key="1">
    <source>
        <dbReference type="ARBA" id="ARBA00004127"/>
    </source>
</evidence>
<keyword evidence="3 8" id="KW-0812">Transmembrane</keyword>
<sequence>MGLAHLIGLSSAVLVSTLVASFAPLYAPLSQSKLEGVSLLASGILPGAALSVVIPEGVAALYRATAASGRRHGDAPDHRHADDDGDDGNTQWIGLALLTGFLLMYLLDSVHGHDNYVDPTPHHHPHRPPRHHHRHSSMIRPRFNPTPSHLAELEPLANGCGGAPARLLSSNDEYRSVSTFKDCCSDHDHHRDDDEEEEAAAAEEEERRRCGDVEAGGRGGRPCGVGGRRGIGRWDSAAMLRGSRPASPTRGDDGLSSPAGGRGGAAACPEGETDHHHHMMRADGSSFSTVVGLVAHSIADGISLGASSLPTPARAPSSTTAAAAAPSTPSSSLQLVVFIAIMLHKAPTAFALSSLLASSPANSRTFIRRALLIFSLAAPVGALVTYAILSLLGGSGGSSSTEWYTGLALVFSGGTFLFVATHALREQEKREERKQRQAAAAASSLDELDPPPAGLGDKARLVLVLVGMVLPATLSRVVGHGHG</sequence>
<evidence type="ECO:0000256" key="2">
    <source>
        <dbReference type="ARBA" id="ARBA00004394"/>
    </source>
</evidence>
<dbReference type="PANTHER" id="PTHR16133">
    <property type="entry name" value="SOLUTE CARRIER FAMILY 39 ZINC TRANSPORTER , MEMBER 9-RELATED"/>
    <property type="match status" value="1"/>
</dbReference>
<dbReference type="AlphaFoldDB" id="A0A9P6W8H9"/>
<proteinExistence type="predicted"/>
<protein>
    <submittedName>
        <fullName evidence="9">Uncharacterized protein</fullName>
    </submittedName>
</protein>
<dbReference type="GO" id="GO:0006829">
    <property type="term" value="P:zinc ion transport"/>
    <property type="evidence" value="ECO:0007669"/>
    <property type="project" value="InterPro"/>
</dbReference>
<evidence type="ECO:0000313" key="9">
    <source>
        <dbReference type="EMBL" id="KAG0667230.1"/>
    </source>
</evidence>
<feature type="compositionally biased region" description="Acidic residues" evidence="7">
    <location>
        <begin position="193"/>
        <end position="204"/>
    </location>
</feature>
<evidence type="ECO:0000256" key="8">
    <source>
        <dbReference type="SAM" id="Phobius"/>
    </source>
</evidence>
<evidence type="ECO:0000256" key="5">
    <source>
        <dbReference type="ARBA" id="ARBA00023034"/>
    </source>
</evidence>
<dbReference type="GO" id="GO:0046873">
    <property type="term" value="F:metal ion transmembrane transporter activity"/>
    <property type="evidence" value="ECO:0007669"/>
    <property type="project" value="InterPro"/>
</dbReference>
<keyword evidence="5" id="KW-0333">Golgi apparatus</keyword>
<reference evidence="9 10" key="1">
    <citation type="submission" date="2020-11" db="EMBL/GenBank/DDBJ databases">
        <title>Kefir isolates.</title>
        <authorList>
            <person name="Marcisauskas S."/>
            <person name="Kim Y."/>
            <person name="Blasche S."/>
        </authorList>
    </citation>
    <scope>NUCLEOTIDE SEQUENCE [LARGE SCALE GENOMIC DNA]</scope>
    <source>
        <strain evidence="9 10">KR</strain>
    </source>
</reference>
<keyword evidence="10" id="KW-1185">Reference proteome</keyword>
<gene>
    <name evidence="9" type="ORF">C6P46_002642</name>
</gene>
<organism evidence="9 10">
    <name type="scientific">Rhodotorula mucilaginosa</name>
    <name type="common">Yeast</name>
    <name type="synonym">Rhodotorula rubra</name>
    <dbReference type="NCBI Taxonomy" id="5537"/>
    <lineage>
        <taxon>Eukaryota</taxon>
        <taxon>Fungi</taxon>
        <taxon>Dikarya</taxon>
        <taxon>Basidiomycota</taxon>
        <taxon>Pucciniomycotina</taxon>
        <taxon>Microbotryomycetes</taxon>
        <taxon>Sporidiobolales</taxon>
        <taxon>Sporidiobolaceae</taxon>
        <taxon>Rhodotorula</taxon>
    </lineage>
</organism>
<feature type="region of interest" description="Disordered" evidence="7">
    <location>
        <begin position="185"/>
        <end position="278"/>
    </location>
</feature>
<feature type="region of interest" description="Disordered" evidence="7">
    <location>
        <begin position="428"/>
        <end position="452"/>
    </location>
</feature>
<feature type="transmembrane region" description="Helical" evidence="8">
    <location>
        <begin position="335"/>
        <end position="358"/>
    </location>
</feature>
<dbReference type="EMBL" id="PUHQ01000002">
    <property type="protein sequence ID" value="KAG0667230.1"/>
    <property type="molecule type" value="Genomic_DNA"/>
</dbReference>